<evidence type="ECO:0000256" key="1">
    <source>
        <dbReference type="SAM" id="MobiDB-lite"/>
    </source>
</evidence>
<organism evidence="2 3">
    <name type="scientific">Bionectria ochroleuca</name>
    <name type="common">Gliocladium roseum</name>
    <dbReference type="NCBI Taxonomy" id="29856"/>
    <lineage>
        <taxon>Eukaryota</taxon>
        <taxon>Fungi</taxon>
        <taxon>Dikarya</taxon>
        <taxon>Ascomycota</taxon>
        <taxon>Pezizomycotina</taxon>
        <taxon>Sordariomycetes</taxon>
        <taxon>Hypocreomycetidae</taxon>
        <taxon>Hypocreales</taxon>
        <taxon>Bionectriaceae</taxon>
        <taxon>Clonostachys</taxon>
    </lineage>
</organism>
<comment type="caution">
    <text evidence="2">The sequence shown here is derived from an EMBL/GenBank/DDBJ whole genome shotgun (WGS) entry which is preliminary data.</text>
</comment>
<feature type="compositionally biased region" description="Polar residues" evidence="1">
    <location>
        <begin position="245"/>
        <end position="257"/>
    </location>
</feature>
<feature type="compositionally biased region" description="Polar residues" evidence="1">
    <location>
        <begin position="99"/>
        <end position="119"/>
    </location>
</feature>
<name>A0A8H7NEQ9_BIOOC</name>
<feature type="compositionally biased region" description="Low complexity" evidence="1">
    <location>
        <begin position="44"/>
        <end position="60"/>
    </location>
</feature>
<feature type="compositionally biased region" description="Low complexity" evidence="1">
    <location>
        <begin position="128"/>
        <end position="137"/>
    </location>
</feature>
<dbReference type="Proteomes" id="UP000616885">
    <property type="component" value="Unassembled WGS sequence"/>
</dbReference>
<reference evidence="2" key="1">
    <citation type="submission" date="2020-10" db="EMBL/GenBank/DDBJ databases">
        <title>High-Quality Genome Resource of Clonostachys rosea strain S41 by Oxford Nanopore Long-Read Sequencing.</title>
        <authorList>
            <person name="Wang H."/>
        </authorList>
    </citation>
    <scope>NUCLEOTIDE SEQUENCE</scope>
    <source>
        <strain evidence="2">S41</strain>
    </source>
</reference>
<feature type="region of interest" description="Disordered" evidence="1">
    <location>
        <begin position="457"/>
        <end position="508"/>
    </location>
</feature>
<feature type="compositionally biased region" description="Low complexity" evidence="1">
    <location>
        <begin position="185"/>
        <end position="210"/>
    </location>
</feature>
<evidence type="ECO:0000313" key="2">
    <source>
        <dbReference type="EMBL" id="KAF9754527.1"/>
    </source>
</evidence>
<dbReference type="EMBL" id="JADCTT010000003">
    <property type="protein sequence ID" value="KAF9754527.1"/>
    <property type="molecule type" value="Genomic_DNA"/>
</dbReference>
<feature type="compositionally biased region" description="Polar residues" evidence="1">
    <location>
        <begin position="300"/>
        <end position="309"/>
    </location>
</feature>
<proteinExistence type="predicted"/>
<accession>A0A8H7NEQ9</accession>
<feature type="region of interest" description="Disordered" evidence="1">
    <location>
        <begin position="1"/>
        <end position="335"/>
    </location>
</feature>
<feature type="compositionally biased region" description="Pro residues" evidence="1">
    <location>
        <begin position="261"/>
        <end position="270"/>
    </location>
</feature>
<sequence>MSHQNDSAGPSGTDFAPPPGPPPGRAEPSPAPASSKPHDTQADSTSAAPNTNTAATGPSPVSTIPPPIHLGPTSNYSEPSPIDLEHPAKRPGALPTPSGLHQVQYGSEQASSKTDSGTPHSLPLRPGASSNSPAAASETDKYSSLPEVATTTPPVNWASRPDRFSDLPEVATATPAPPQSGSGVQTEPQPSGTSQPQPGPSNQPTATPSGQVPPPPPGQPGAAPQSNRNQASAPPGQTPPPGQLATASQPNKSQTSIPLAHIPPPPPNPPSTASRPDQTNTSSGQVVQPPQFPPPPGQPDSASKPSQTETTGQYPPPPQFPPPPGQYETPTKRGFTSLPNKFHIWTSWEKGQSTDGHSVPCIEMGPEPFSPPVYSTKMAESLSFKAGRWSDNGPTVGEVKGKGTFTTQSVLLYNGFQTDFGNTGTTLVDIGSMGVWQFNIPVQGQGREEEAWEWRRVRDPNSTGADEQDQQDGRPRRIAGSRAQRIPGGHHPVRHMDQEPRLQVQEGV</sequence>
<feature type="compositionally biased region" description="Pro residues" evidence="1">
    <location>
        <begin position="16"/>
        <end position="31"/>
    </location>
</feature>
<feature type="compositionally biased region" description="Polar residues" evidence="1">
    <location>
        <begin position="271"/>
        <end position="283"/>
    </location>
</feature>
<protein>
    <submittedName>
        <fullName evidence="2">Uncharacterized protein</fullName>
    </submittedName>
</protein>
<feature type="compositionally biased region" description="Pro residues" evidence="1">
    <location>
        <begin position="314"/>
        <end position="325"/>
    </location>
</feature>
<dbReference type="AlphaFoldDB" id="A0A8H7NEQ9"/>
<evidence type="ECO:0000313" key="3">
    <source>
        <dbReference type="Proteomes" id="UP000616885"/>
    </source>
</evidence>
<gene>
    <name evidence="2" type="ORF">IM811_009968</name>
</gene>